<dbReference type="EMBL" id="GBXM01039742">
    <property type="protein sequence ID" value="JAH68835.1"/>
    <property type="molecule type" value="Transcribed_RNA"/>
</dbReference>
<protein>
    <submittedName>
        <fullName evidence="1">Uncharacterized protein</fullName>
    </submittedName>
</protein>
<name>A0A0E9UUH1_ANGAN</name>
<proteinExistence type="predicted"/>
<sequence>MPYPPLPHDAANSLTYPPTLCTNTFIKPLSYLRGPHLELTTCTARVQQHI</sequence>
<dbReference type="AlphaFoldDB" id="A0A0E9UUH1"/>
<evidence type="ECO:0000313" key="1">
    <source>
        <dbReference type="EMBL" id="JAH68835.1"/>
    </source>
</evidence>
<organism evidence="1">
    <name type="scientific">Anguilla anguilla</name>
    <name type="common">European freshwater eel</name>
    <name type="synonym">Muraena anguilla</name>
    <dbReference type="NCBI Taxonomy" id="7936"/>
    <lineage>
        <taxon>Eukaryota</taxon>
        <taxon>Metazoa</taxon>
        <taxon>Chordata</taxon>
        <taxon>Craniata</taxon>
        <taxon>Vertebrata</taxon>
        <taxon>Euteleostomi</taxon>
        <taxon>Actinopterygii</taxon>
        <taxon>Neopterygii</taxon>
        <taxon>Teleostei</taxon>
        <taxon>Anguilliformes</taxon>
        <taxon>Anguillidae</taxon>
        <taxon>Anguilla</taxon>
    </lineage>
</organism>
<reference evidence="1" key="1">
    <citation type="submission" date="2014-11" db="EMBL/GenBank/DDBJ databases">
        <authorList>
            <person name="Amaro Gonzalez C."/>
        </authorList>
    </citation>
    <scope>NUCLEOTIDE SEQUENCE</scope>
</reference>
<reference evidence="1" key="2">
    <citation type="journal article" date="2015" name="Fish Shellfish Immunol.">
        <title>Early steps in the European eel (Anguilla anguilla)-Vibrio vulnificus interaction in the gills: Role of the RtxA13 toxin.</title>
        <authorList>
            <person name="Callol A."/>
            <person name="Pajuelo D."/>
            <person name="Ebbesson L."/>
            <person name="Teles M."/>
            <person name="MacKenzie S."/>
            <person name="Amaro C."/>
        </authorList>
    </citation>
    <scope>NUCLEOTIDE SEQUENCE</scope>
</reference>
<accession>A0A0E9UUH1</accession>